<feature type="domain" description="Nudix hydrolase" evidence="3">
    <location>
        <begin position="17"/>
        <end position="67"/>
    </location>
</feature>
<dbReference type="PANTHER" id="PTHR43736">
    <property type="entry name" value="ADP-RIBOSE PYROPHOSPHATASE"/>
    <property type="match status" value="1"/>
</dbReference>
<dbReference type="InterPro" id="IPR020084">
    <property type="entry name" value="NUDIX_hydrolase_CS"/>
</dbReference>
<dbReference type="SUPFAM" id="SSF55811">
    <property type="entry name" value="Nudix"/>
    <property type="match status" value="1"/>
</dbReference>
<evidence type="ECO:0000313" key="4">
    <source>
        <dbReference type="EMBL" id="PWL52454.1"/>
    </source>
</evidence>
<evidence type="ECO:0000256" key="2">
    <source>
        <dbReference type="ARBA" id="ARBA00022801"/>
    </source>
</evidence>
<protein>
    <submittedName>
        <fullName evidence="4">DNA mismatch repair protein MutT</fullName>
    </submittedName>
</protein>
<sequence>MVEVNFYDNIDDKMLKFAVIISKINGKWVFCKHKERDTLEVPGGHRENGETILETARRELREETGTIDFIIEPICIYSVKGKTRVNENIHTETFGMLFMANIFSFEEIHSEIERIVIVDNLIDNWTYPCIQSKLIEEAKNRGFL</sequence>
<evidence type="ECO:0000313" key="5">
    <source>
        <dbReference type="Proteomes" id="UP000246114"/>
    </source>
</evidence>
<name>A0A316M2L8_9CLOT</name>
<gene>
    <name evidence="4" type="ORF">DBY38_11015</name>
</gene>
<comment type="caution">
    <text evidence="4">The sequence shown here is derived from an EMBL/GenBank/DDBJ whole genome shotgun (WGS) entry which is preliminary data.</text>
</comment>
<proteinExistence type="inferred from homology"/>
<reference evidence="4 5" key="1">
    <citation type="submission" date="2018-03" db="EMBL/GenBank/DDBJ databases">
        <title>The uncultured portion of the human microbiome is neutrally assembled.</title>
        <authorList>
            <person name="Jeraldo P."/>
            <person name="Boardman L."/>
            <person name="White B.A."/>
            <person name="Nelson H."/>
            <person name="Goldenfeld N."/>
            <person name="Chia N."/>
        </authorList>
    </citation>
    <scope>NUCLEOTIDE SEQUENCE [LARGE SCALE GENOMIC DNA]</scope>
    <source>
        <strain evidence="4">CIM:MAG 903</strain>
    </source>
</reference>
<dbReference type="Gene3D" id="3.90.79.10">
    <property type="entry name" value="Nucleoside Triphosphate Pyrophosphohydrolase"/>
    <property type="match status" value="1"/>
</dbReference>
<dbReference type="PROSITE" id="PS00893">
    <property type="entry name" value="NUDIX_BOX"/>
    <property type="match status" value="1"/>
</dbReference>
<dbReference type="InterPro" id="IPR000086">
    <property type="entry name" value="NUDIX_hydrolase_dom"/>
</dbReference>
<dbReference type="Pfam" id="PF00293">
    <property type="entry name" value="NUDIX"/>
    <property type="match status" value="1"/>
</dbReference>
<dbReference type="EMBL" id="QAMZ01000049">
    <property type="protein sequence ID" value="PWL52454.1"/>
    <property type="molecule type" value="Genomic_DNA"/>
</dbReference>
<dbReference type="GO" id="GO:0016787">
    <property type="term" value="F:hydrolase activity"/>
    <property type="evidence" value="ECO:0007669"/>
    <property type="project" value="UniProtKB-KW"/>
</dbReference>
<dbReference type="Proteomes" id="UP000246114">
    <property type="component" value="Unassembled WGS sequence"/>
</dbReference>
<accession>A0A316M2L8</accession>
<dbReference type="InterPro" id="IPR015797">
    <property type="entry name" value="NUDIX_hydrolase-like_dom_sf"/>
</dbReference>
<dbReference type="CDD" id="cd04665">
    <property type="entry name" value="NUDIX_RppH"/>
    <property type="match status" value="1"/>
</dbReference>
<evidence type="ECO:0000256" key="1">
    <source>
        <dbReference type="ARBA" id="ARBA00005582"/>
    </source>
</evidence>
<comment type="similarity">
    <text evidence="1">Belongs to the Nudix hydrolase family.</text>
</comment>
<dbReference type="PANTHER" id="PTHR43736:SF1">
    <property type="entry name" value="DIHYDRONEOPTERIN TRIPHOSPHATE DIPHOSPHATASE"/>
    <property type="match status" value="1"/>
</dbReference>
<keyword evidence="2" id="KW-0378">Hydrolase</keyword>
<organism evidence="4 5">
    <name type="scientific">Clostridium cadaveris</name>
    <dbReference type="NCBI Taxonomy" id="1529"/>
    <lineage>
        <taxon>Bacteria</taxon>
        <taxon>Bacillati</taxon>
        <taxon>Bacillota</taxon>
        <taxon>Clostridia</taxon>
        <taxon>Eubacteriales</taxon>
        <taxon>Clostridiaceae</taxon>
        <taxon>Clostridium</taxon>
    </lineage>
</organism>
<dbReference type="InterPro" id="IPR014078">
    <property type="entry name" value="Nudix_YtkD"/>
</dbReference>
<evidence type="ECO:0000259" key="3">
    <source>
        <dbReference type="Pfam" id="PF00293"/>
    </source>
</evidence>
<dbReference type="AlphaFoldDB" id="A0A316M2L8"/>